<comment type="caution">
    <text evidence="11">The sequence shown here is derived from an EMBL/GenBank/DDBJ whole genome shotgun (WGS) entry which is preliminary data.</text>
</comment>
<dbReference type="CDD" id="cd00055">
    <property type="entry name" value="EGF_Lam"/>
    <property type="match status" value="2"/>
</dbReference>
<evidence type="ECO:0000256" key="2">
    <source>
        <dbReference type="ARBA" id="ARBA00022525"/>
    </source>
</evidence>
<dbReference type="PANTHER" id="PTHR10574:SF375">
    <property type="entry name" value="LAMININ SUBUNIT BETA-1"/>
    <property type="match status" value="1"/>
</dbReference>
<evidence type="ECO:0000256" key="7">
    <source>
        <dbReference type="ARBA" id="ARBA00023292"/>
    </source>
</evidence>
<dbReference type="GO" id="GO:0034446">
    <property type="term" value="P:substrate adhesion-dependent cell spreading"/>
    <property type="evidence" value="ECO:0007669"/>
    <property type="project" value="TreeGrafter"/>
</dbReference>
<dbReference type="InterPro" id="IPR050440">
    <property type="entry name" value="Laminin/Netrin_ECM"/>
</dbReference>
<comment type="caution">
    <text evidence="8">Lacks conserved residue(s) required for the propagation of feature annotation.</text>
</comment>
<evidence type="ECO:0000256" key="3">
    <source>
        <dbReference type="ARBA" id="ARBA00022530"/>
    </source>
</evidence>
<dbReference type="GO" id="GO:0009887">
    <property type="term" value="P:animal organ morphogenesis"/>
    <property type="evidence" value="ECO:0007669"/>
    <property type="project" value="TreeGrafter"/>
</dbReference>
<dbReference type="PROSITE" id="PS51117">
    <property type="entry name" value="LAMININ_NTER"/>
    <property type="match status" value="1"/>
</dbReference>
<proteinExistence type="predicted"/>
<gene>
    <name evidence="11" type="ORF">MEDL_4884</name>
</gene>
<dbReference type="Proteomes" id="UP000683360">
    <property type="component" value="Unassembled WGS sequence"/>
</dbReference>
<evidence type="ECO:0000256" key="1">
    <source>
        <dbReference type="ARBA" id="ARBA00004498"/>
    </source>
</evidence>
<reference evidence="11" key="1">
    <citation type="submission" date="2021-03" db="EMBL/GenBank/DDBJ databases">
        <authorList>
            <person name="Bekaert M."/>
        </authorList>
    </citation>
    <scope>NUCLEOTIDE SEQUENCE</scope>
</reference>
<keyword evidence="4" id="KW-0677">Repeat</keyword>
<feature type="domain" description="Laminin N-terminal" evidence="10">
    <location>
        <begin position="1"/>
        <end position="79"/>
    </location>
</feature>
<organism evidence="11 12">
    <name type="scientific">Mytilus edulis</name>
    <name type="common">Blue mussel</name>
    <dbReference type="NCBI Taxonomy" id="6550"/>
    <lineage>
        <taxon>Eukaryota</taxon>
        <taxon>Metazoa</taxon>
        <taxon>Spiralia</taxon>
        <taxon>Lophotrochozoa</taxon>
        <taxon>Mollusca</taxon>
        <taxon>Bivalvia</taxon>
        <taxon>Autobranchia</taxon>
        <taxon>Pteriomorphia</taxon>
        <taxon>Mytilida</taxon>
        <taxon>Mytiloidea</taxon>
        <taxon>Mytilidae</taxon>
        <taxon>Mytilinae</taxon>
        <taxon>Mytilus</taxon>
    </lineage>
</organism>
<dbReference type="GO" id="GO:0016477">
    <property type="term" value="P:cell migration"/>
    <property type="evidence" value="ECO:0007669"/>
    <property type="project" value="TreeGrafter"/>
</dbReference>
<evidence type="ECO:0000256" key="5">
    <source>
        <dbReference type="ARBA" id="ARBA00023157"/>
    </source>
</evidence>
<dbReference type="AlphaFoldDB" id="A0A8S3Q2U7"/>
<keyword evidence="7 8" id="KW-0424">Laminin EGF-like domain</keyword>
<evidence type="ECO:0000259" key="9">
    <source>
        <dbReference type="PROSITE" id="PS50027"/>
    </source>
</evidence>
<dbReference type="GO" id="GO:0070831">
    <property type="term" value="P:basement membrane assembly"/>
    <property type="evidence" value="ECO:0007669"/>
    <property type="project" value="TreeGrafter"/>
</dbReference>
<keyword evidence="5 8" id="KW-1015">Disulfide bond</keyword>
<evidence type="ECO:0000256" key="8">
    <source>
        <dbReference type="PROSITE-ProRule" id="PRU00460"/>
    </source>
</evidence>
<protein>
    <submittedName>
        <fullName evidence="11">LAMB1</fullName>
    </submittedName>
</protein>
<feature type="domain" description="Laminin EGF-like" evidence="9">
    <location>
        <begin position="80"/>
        <end position="145"/>
    </location>
</feature>
<comment type="subcellular location">
    <subcellularLocation>
        <location evidence="1">Secreted</location>
        <location evidence="1">Extracellular space</location>
        <location evidence="1">Extracellular matrix</location>
    </subcellularLocation>
</comment>
<dbReference type="PROSITE" id="PS50027">
    <property type="entry name" value="EGF_LAM_2"/>
    <property type="match status" value="1"/>
</dbReference>
<feature type="disulfide bond" evidence="8">
    <location>
        <begin position="111"/>
        <end position="120"/>
    </location>
</feature>
<sequence>MNHTNHPRYLGSQVIFRALPPFIPIEDPYNPKVQDLLHLTNLRVNFTDLHTLGDTLVDNRLEIKEKYYYAMYEMIVRGSCSCYGHASQCVPVDKYKGKENQGNMVHGKCVCTHNTQGDNCERCLDFYNDLPWKPAHKNIPNACQKCNCNNHATKCHFDPAVYEVSGNLSGGVCDDCQHNTTGTNCQECKEHFLKIPIET</sequence>
<dbReference type="PROSITE" id="PS01248">
    <property type="entry name" value="EGF_LAM_1"/>
    <property type="match status" value="1"/>
</dbReference>
<dbReference type="Gene3D" id="2.60.120.260">
    <property type="entry name" value="Galactose-binding domain-like"/>
    <property type="match status" value="1"/>
</dbReference>
<keyword evidence="3" id="KW-0272">Extracellular matrix</keyword>
<evidence type="ECO:0000259" key="10">
    <source>
        <dbReference type="PROSITE" id="PS51117"/>
    </source>
</evidence>
<dbReference type="InterPro" id="IPR002049">
    <property type="entry name" value="LE_dom"/>
</dbReference>
<dbReference type="Pfam" id="PF00053">
    <property type="entry name" value="EGF_laminin"/>
    <property type="match status" value="2"/>
</dbReference>
<dbReference type="GO" id="GO:0009888">
    <property type="term" value="P:tissue development"/>
    <property type="evidence" value="ECO:0007669"/>
    <property type="project" value="TreeGrafter"/>
</dbReference>
<dbReference type="EMBL" id="CAJPWZ010000295">
    <property type="protein sequence ID" value="CAG2189556.1"/>
    <property type="molecule type" value="Genomic_DNA"/>
</dbReference>
<dbReference type="Gene3D" id="2.170.300.10">
    <property type="entry name" value="Tie2 ligand-binding domain superfamily"/>
    <property type="match status" value="1"/>
</dbReference>
<dbReference type="OrthoDB" id="6251926at2759"/>
<keyword evidence="6" id="KW-0325">Glycoprotein</keyword>
<evidence type="ECO:0000313" key="12">
    <source>
        <dbReference type="Proteomes" id="UP000683360"/>
    </source>
</evidence>
<evidence type="ECO:0000256" key="6">
    <source>
        <dbReference type="ARBA" id="ARBA00023180"/>
    </source>
</evidence>
<dbReference type="SUPFAM" id="SSF57196">
    <property type="entry name" value="EGF/Laminin"/>
    <property type="match status" value="2"/>
</dbReference>
<dbReference type="PANTHER" id="PTHR10574">
    <property type="entry name" value="NETRIN/LAMININ-RELATED"/>
    <property type="match status" value="1"/>
</dbReference>
<dbReference type="Pfam" id="PF00055">
    <property type="entry name" value="Laminin_N"/>
    <property type="match status" value="1"/>
</dbReference>
<dbReference type="GO" id="GO:0043256">
    <property type="term" value="C:laminin complex"/>
    <property type="evidence" value="ECO:0007669"/>
    <property type="project" value="TreeGrafter"/>
</dbReference>
<keyword evidence="2" id="KW-0964">Secreted</keyword>
<keyword evidence="12" id="KW-1185">Reference proteome</keyword>
<accession>A0A8S3Q2U7</accession>
<dbReference type="GO" id="GO:0007411">
    <property type="term" value="P:axon guidance"/>
    <property type="evidence" value="ECO:0007669"/>
    <property type="project" value="TreeGrafter"/>
</dbReference>
<evidence type="ECO:0000313" key="11">
    <source>
        <dbReference type="EMBL" id="CAG2189556.1"/>
    </source>
</evidence>
<dbReference type="FunFam" id="2.170.300.10:FF:000001">
    <property type="entry name" value="Laminin subunit beta-1"/>
    <property type="match status" value="1"/>
</dbReference>
<dbReference type="InterPro" id="IPR008211">
    <property type="entry name" value="Laminin_N"/>
</dbReference>
<name>A0A8S3Q2U7_MYTED</name>
<evidence type="ECO:0000256" key="4">
    <source>
        <dbReference type="ARBA" id="ARBA00022737"/>
    </source>
</evidence>
<dbReference type="SMART" id="SM00180">
    <property type="entry name" value="EGF_Lam"/>
    <property type="match status" value="2"/>
</dbReference>